<dbReference type="OrthoDB" id="338650at2759"/>
<dbReference type="SUPFAM" id="SSF56104">
    <property type="entry name" value="SAICAR synthase-like"/>
    <property type="match status" value="1"/>
</dbReference>
<comment type="similarity">
    <text evidence="1 4">Belongs to the inositol phosphokinase (IPK) family.</text>
</comment>
<reference evidence="6 7" key="1">
    <citation type="journal article" date="2018" name="Nat. Ecol. Evol.">
        <title>Pezizomycetes genomes reveal the molecular basis of ectomycorrhizal truffle lifestyle.</title>
        <authorList>
            <person name="Murat C."/>
            <person name="Payen T."/>
            <person name="Noel B."/>
            <person name="Kuo A."/>
            <person name="Morin E."/>
            <person name="Chen J."/>
            <person name="Kohler A."/>
            <person name="Krizsan K."/>
            <person name="Balestrini R."/>
            <person name="Da Silva C."/>
            <person name="Montanini B."/>
            <person name="Hainaut M."/>
            <person name="Levati E."/>
            <person name="Barry K.W."/>
            <person name="Belfiori B."/>
            <person name="Cichocki N."/>
            <person name="Clum A."/>
            <person name="Dockter R.B."/>
            <person name="Fauchery L."/>
            <person name="Guy J."/>
            <person name="Iotti M."/>
            <person name="Le Tacon F."/>
            <person name="Lindquist E.A."/>
            <person name="Lipzen A."/>
            <person name="Malagnac F."/>
            <person name="Mello A."/>
            <person name="Molinier V."/>
            <person name="Miyauchi S."/>
            <person name="Poulain J."/>
            <person name="Riccioni C."/>
            <person name="Rubini A."/>
            <person name="Sitrit Y."/>
            <person name="Splivallo R."/>
            <person name="Traeger S."/>
            <person name="Wang M."/>
            <person name="Zifcakova L."/>
            <person name="Wipf D."/>
            <person name="Zambonelli A."/>
            <person name="Paolocci F."/>
            <person name="Nowrousian M."/>
            <person name="Ottonello S."/>
            <person name="Baldrian P."/>
            <person name="Spatafora J.W."/>
            <person name="Henrissat B."/>
            <person name="Nagy L.G."/>
            <person name="Aury J.M."/>
            <person name="Wincker P."/>
            <person name="Grigoriev I.V."/>
            <person name="Bonfante P."/>
            <person name="Martin F.M."/>
        </authorList>
    </citation>
    <scope>NUCLEOTIDE SEQUENCE [LARGE SCALE GENOMIC DNA]</scope>
    <source>
        <strain evidence="6 7">ATCC MYA-4762</strain>
    </source>
</reference>
<dbReference type="Gene3D" id="3.30.470.160">
    <property type="entry name" value="Inositol polyphosphate kinase"/>
    <property type="match status" value="1"/>
</dbReference>
<dbReference type="PANTHER" id="PTHR12400:SF103">
    <property type="entry name" value="INOSITOL POLYPHOSPHATE MULTIKINASE"/>
    <property type="match status" value="1"/>
</dbReference>
<evidence type="ECO:0000256" key="2">
    <source>
        <dbReference type="ARBA" id="ARBA00022679"/>
    </source>
</evidence>
<evidence type="ECO:0000256" key="1">
    <source>
        <dbReference type="ARBA" id="ARBA00007374"/>
    </source>
</evidence>
<dbReference type="GO" id="GO:0032958">
    <property type="term" value="P:inositol phosphate biosynthetic process"/>
    <property type="evidence" value="ECO:0007669"/>
    <property type="project" value="InterPro"/>
</dbReference>
<dbReference type="FunCoup" id="A0A3N4LS31">
    <property type="interactions" value="55"/>
</dbReference>
<dbReference type="STRING" id="1051890.A0A3N4LS31"/>
<sequence length="324" mass="35667">MPETPKLAPAESTPIPAIDTSKIKAFGLAAAGHDGVMSDESGSVIIKPCTTAEVAFYEASVTSHPKFAAYMPTFFGTLQLGEPTANSIDFTPPVHNRNTNIVLSNIAYGFTSPCILDVKLGAQLWDEGASPDKRARLDKVSDNTTSRPLGFRVAGMKVYKGTGAVGSDPAIDATGYRVFDKYYGRAFTAGNVIDAFKEYFTSEISSEQVKLVVSRLLRKVSEIREVVEGQESRMYSASLLFCYEGNKDAFEVALKEEDRRKEREAKEQLDEDGEEDEEEEEIKKVEDVKLIDFAHASWTPGQGPDKNALHGLKNMERFLENLSV</sequence>
<dbReference type="InterPro" id="IPR038286">
    <property type="entry name" value="IPK_sf"/>
</dbReference>
<dbReference type="PANTHER" id="PTHR12400">
    <property type="entry name" value="INOSITOL POLYPHOSPHATE KINASE"/>
    <property type="match status" value="1"/>
</dbReference>
<organism evidence="6 7">
    <name type="scientific">Terfezia boudieri ATCC MYA-4762</name>
    <dbReference type="NCBI Taxonomy" id="1051890"/>
    <lineage>
        <taxon>Eukaryota</taxon>
        <taxon>Fungi</taxon>
        <taxon>Dikarya</taxon>
        <taxon>Ascomycota</taxon>
        <taxon>Pezizomycotina</taxon>
        <taxon>Pezizomycetes</taxon>
        <taxon>Pezizales</taxon>
        <taxon>Pezizaceae</taxon>
        <taxon>Terfezia</taxon>
    </lineage>
</organism>
<keyword evidence="2 4" id="KW-0808">Transferase</keyword>
<dbReference type="GO" id="GO:0005737">
    <property type="term" value="C:cytoplasm"/>
    <property type="evidence" value="ECO:0007669"/>
    <property type="project" value="TreeGrafter"/>
</dbReference>
<dbReference type="GO" id="GO:0000824">
    <property type="term" value="F:inositol-1,4,5,6-tetrakisphosphate 3-kinase activity"/>
    <property type="evidence" value="ECO:0007669"/>
    <property type="project" value="TreeGrafter"/>
</dbReference>
<dbReference type="EMBL" id="ML121537">
    <property type="protein sequence ID" value="RPB25724.1"/>
    <property type="molecule type" value="Genomic_DNA"/>
</dbReference>
<evidence type="ECO:0000313" key="7">
    <source>
        <dbReference type="Proteomes" id="UP000267821"/>
    </source>
</evidence>
<evidence type="ECO:0000256" key="5">
    <source>
        <dbReference type="SAM" id="MobiDB-lite"/>
    </source>
</evidence>
<evidence type="ECO:0000256" key="3">
    <source>
        <dbReference type="ARBA" id="ARBA00022777"/>
    </source>
</evidence>
<feature type="compositionally biased region" description="Acidic residues" evidence="5">
    <location>
        <begin position="269"/>
        <end position="280"/>
    </location>
</feature>
<protein>
    <recommendedName>
        <fullName evidence="4">Kinase</fullName>
        <ecNumber evidence="4">2.7.-.-</ecNumber>
    </recommendedName>
</protein>
<dbReference type="Proteomes" id="UP000267821">
    <property type="component" value="Unassembled WGS sequence"/>
</dbReference>
<keyword evidence="3 4" id="KW-0418">Kinase</keyword>
<evidence type="ECO:0000313" key="6">
    <source>
        <dbReference type="EMBL" id="RPB25724.1"/>
    </source>
</evidence>
<dbReference type="AlphaFoldDB" id="A0A3N4LS31"/>
<evidence type="ECO:0000256" key="4">
    <source>
        <dbReference type="RuleBase" id="RU363090"/>
    </source>
</evidence>
<accession>A0A3N4LS31</accession>
<keyword evidence="7" id="KW-1185">Reference proteome</keyword>
<dbReference type="GO" id="GO:0005634">
    <property type="term" value="C:nucleus"/>
    <property type="evidence" value="ECO:0007669"/>
    <property type="project" value="TreeGrafter"/>
</dbReference>
<dbReference type="GO" id="GO:0008440">
    <property type="term" value="F:inositol-1,4,5-trisphosphate 3-kinase activity"/>
    <property type="evidence" value="ECO:0007669"/>
    <property type="project" value="TreeGrafter"/>
</dbReference>
<feature type="region of interest" description="Disordered" evidence="5">
    <location>
        <begin position="261"/>
        <end position="282"/>
    </location>
</feature>
<dbReference type="EC" id="2.7.-.-" evidence="4"/>
<dbReference type="Pfam" id="PF03770">
    <property type="entry name" value="IPK"/>
    <property type="match status" value="1"/>
</dbReference>
<proteinExistence type="inferred from homology"/>
<gene>
    <name evidence="6" type="ORF">L211DRAFT_836473</name>
</gene>
<dbReference type="GO" id="GO:0046854">
    <property type="term" value="P:phosphatidylinositol phosphate biosynthetic process"/>
    <property type="evidence" value="ECO:0007669"/>
    <property type="project" value="TreeGrafter"/>
</dbReference>
<dbReference type="InterPro" id="IPR005522">
    <property type="entry name" value="IPK"/>
</dbReference>
<dbReference type="InParanoid" id="A0A3N4LS31"/>
<name>A0A3N4LS31_9PEZI</name>